<dbReference type="AlphaFoldDB" id="A0A0W8FVG0"/>
<keyword evidence="2" id="KW-0808">Transferase</keyword>
<reference evidence="2" key="1">
    <citation type="journal article" date="2015" name="Proc. Natl. Acad. Sci. U.S.A.">
        <title>Networks of energetic and metabolic interactions define dynamics in microbial communities.</title>
        <authorList>
            <person name="Embree M."/>
            <person name="Liu J.K."/>
            <person name="Al-Bassam M.M."/>
            <person name="Zengler K."/>
        </authorList>
    </citation>
    <scope>NUCLEOTIDE SEQUENCE</scope>
</reference>
<protein>
    <submittedName>
        <fullName evidence="2">Methylcobalamin:coenzyme m methyltransferase, methylamine-specific</fullName>
    </submittedName>
</protein>
<feature type="domain" description="Uroporphyrinogen decarboxylase (URO-D)" evidence="1">
    <location>
        <begin position="2"/>
        <end position="237"/>
    </location>
</feature>
<keyword evidence="2" id="KW-0489">Methyltransferase</keyword>
<gene>
    <name evidence="2" type="ORF">ASZ90_005406</name>
</gene>
<dbReference type="SUPFAM" id="SSF51726">
    <property type="entry name" value="UROD/MetE-like"/>
    <property type="match status" value="1"/>
</dbReference>
<evidence type="ECO:0000259" key="1">
    <source>
        <dbReference type="Pfam" id="PF01208"/>
    </source>
</evidence>
<evidence type="ECO:0000313" key="2">
    <source>
        <dbReference type="EMBL" id="KUG24770.1"/>
    </source>
</evidence>
<dbReference type="GO" id="GO:0032259">
    <property type="term" value="P:methylation"/>
    <property type="evidence" value="ECO:0007669"/>
    <property type="project" value="UniProtKB-KW"/>
</dbReference>
<dbReference type="InterPro" id="IPR000257">
    <property type="entry name" value="Uroporphyrinogen_deCOase"/>
</dbReference>
<proteinExistence type="predicted"/>
<organism evidence="2">
    <name type="scientific">hydrocarbon metagenome</name>
    <dbReference type="NCBI Taxonomy" id="938273"/>
    <lineage>
        <taxon>unclassified sequences</taxon>
        <taxon>metagenomes</taxon>
        <taxon>ecological metagenomes</taxon>
    </lineage>
</organism>
<dbReference type="PANTHER" id="PTHR47099">
    <property type="entry name" value="METHYLCOBAMIDE:COM METHYLTRANSFERASE MTBA"/>
    <property type="match status" value="1"/>
</dbReference>
<dbReference type="GO" id="GO:0004853">
    <property type="term" value="F:uroporphyrinogen decarboxylase activity"/>
    <property type="evidence" value="ECO:0007669"/>
    <property type="project" value="InterPro"/>
</dbReference>
<name>A0A0W8FVG0_9ZZZZ</name>
<dbReference type="InterPro" id="IPR038071">
    <property type="entry name" value="UROD/MetE-like_sf"/>
</dbReference>
<accession>A0A0W8FVG0</accession>
<dbReference type="EMBL" id="LNQE01000819">
    <property type="protein sequence ID" value="KUG24770.1"/>
    <property type="molecule type" value="Genomic_DNA"/>
</dbReference>
<dbReference type="PANTHER" id="PTHR47099:SF1">
    <property type="entry name" value="METHYLCOBAMIDE:COM METHYLTRANSFERASE MTBA"/>
    <property type="match status" value="1"/>
</dbReference>
<dbReference type="GO" id="GO:0006779">
    <property type="term" value="P:porphyrin-containing compound biosynthetic process"/>
    <property type="evidence" value="ECO:0007669"/>
    <property type="project" value="InterPro"/>
</dbReference>
<dbReference type="Gene3D" id="3.20.20.210">
    <property type="match status" value="1"/>
</dbReference>
<comment type="caution">
    <text evidence="2">The sequence shown here is derived from an EMBL/GenBank/DDBJ whole genome shotgun (WGS) entry which is preliminary data.</text>
</comment>
<dbReference type="InterPro" id="IPR052024">
    <property type="entry name" value="Methanogen_methyltrans"/>
</dbReference>
<dbReference type="Pfam" id="PF01208">
    <property type="entry name" value="URO-D"/>
    <property type="match status" value="1"/>
</dbReference>
<dbReference type="GO" id="GO:0008168">
    <property type="term" value="F:methyltransferase activity"/>
    <property type="evidence" value="ECO:0007669"/>
    <property type="project" value="UniProtKB-KW"/>
</dbReference>
<sequence>MEKLSDLDITADARVVCYVETIKRMADNLPQSVLKGSYVAGPYTLAALILGAENAAMATITNTDKLNSVCDFSREIILQYVRALINAGAQLICVLEPSAAMLGPDEFSKFSANHVSHIVDYCNANETDTIYHICGNTTHLVEIMKNTGVDALSLDSKEAGVNLKVVAEITNDEVVLIGNLIPTGKILSGTPDEVIIETSEILKEMNNYENFLLSTGCDLPQEVPLENIDAFVSTGRKFRID</sequence>